<comment type="caution">
    <text evidence="1">The sequence shown here is derived from an EMBL/GenBank/DDBJ whole genome shotgun (WGS) entry which is preliminary data.</text>
</comment>
<protein>
    <submittedName>
        <fullName evidence="1">Uncharacterized protein</fullName>
    </submittedName>
</protein>
<dbReference type="EMBL" id="JACIBY010000014">
    <property type="protein sequence ID" value="MBB3841057.1"/>
    <property type="molecule type" value="Genomic_DNA"/>
</dbReference>
<dbReference type="AlphaFoldDB" id="A0A7W5ZP26"/>
<name>A0A7W5ZP26_9BACT</name>
<organism evidence="1 2">
    <name type="scientific">Runella defluvii</name>
    <dbReference type="NCBI Taxonomy" id="370973"/>
    <lineage>
        <taxon>Bacteria</taxon>
        <taxon>Pseudomonadati</taxon>
        <taxon>Bacteroidota</taxon>
        <taxon>Cytophagia</taxon>
        <taxon>Cytophagales</taxon>
        <taxon>Spirosomataceae</taxon>
        <taxon>Runella</taxon>
    </lineage>
</organism>
<reference evidence="1 2" key="1">
    <citation type="submission" date="2020-08" db="EMBL/GenBank/DDBJ databases">
        <title>Genomic Encyclopedia of Type Strains, Phase IV (KMG-IV): sequencing the most valuable type-strain genomes for metagenomic binning, comparative biology and taxonomic classification.</title>
        <authorList>
            <person name="Goeker M."/>
        </authorList>
    </citation>
    <scope>NUCLEOTIDE SEQUENCE [LARGE SCALE GENOMIC DNA]</scope>
    <source>
        <strain evidence="1 2">DSM 17976</strain>
    </source>
</reference>
<keyword evidence="2" id="KW-1185">Reference proteome</keyword>
<accession>A0A7W5ZP26</accession>
<evidence type="ECO:0000313" key="2">
    <source>
        <dbReference type="Proteomes" id="UP000541352"/>
    </source>
</evidence>
<dbReference type="Proteomes" id="UP000541352">
    <property type="component" value="Unassembled WGS sequence"/>
</dbReference>
<proteinExistence type="predicted"/>
<dbReference type="RefSeq" id="WP_183978460.1">
    <property type="nucleotide sequence ID" value="NZ_JACIBY010000014.1"/>
</dbReference>
<gene>
    <name evidence="1" type="ORF">FHS57_005078</name>
</gene>
<evidence type="ECO:0000313" key="1">
    <source>
        <dbReference type="EMBL" id="MBB3841057.1"/>
    </source>
</evidence>
<sequence length="79" mass="8784">MSTVKAKTTSRRSQILNPATGHYILRDADSRQFIEIKTDGKPFSGVAVERNPYKANPSVKKSLARKVEKAIVALSKKRV</sequence>